<evidence type="ECO:0000313" key="2">
    <source>
        <dbReference type="EMBL" id="KAK9938459.1"/>
    </source>
</evidence>
<dbReference type="Gene3D" id="1.20.1280.50">
    <property type="match status" value="1"/>
</dbReference>
<reference evidence="2 3" key="1">
    <citation type="journal article" date="2023" name="G3 (Bethesda)">
        <title>A chromosome-length genome assembly and annotation of blackberry (Rubus argutus, cv. 'Hillquist').</title>
        <authorList>
            <person name="Bruna T."/>
            <person name="Aryal R."/>
            <person name="Dudchenko O."/>
            <person name="Sargent D.J."/>
            <person name="Mead D."/>
            <person name="Buti M."/>
            <person name="Cavallini A."/>
            <person name="Hytonen T."/>
            <person name="Andres J."/>
            <person name="Pham M."/>
            <person name="Weisz D."/>
            <person name="Mascagni F."/>
            <person name="Usai G."/>
            <person name="Natali L."/>
            <person name="Bassil N."/>
            <person name="Fernandez G.E."/>
            <person name="Lomsadze A."/>
            <person name="Armour M."/>
            <person name="Olukolu B."/>
            <person name="Poorten T."/>
            <person name="Britton C."/>
            <person name="Davik J."/>
            <person name="Ashrafi H."/>
            <person name="Aiden E.L."/>
            <person name="Borodovsky M."/>
            <person name="Worthington M."/>
        </authorList>
    </citation>
    <scope>NUCLEOTIDE SEQUENCE [LARGE SCALE GENOMIC DNA]</scope>
    <source>
        <strain evidence="2">PI 553951</strain>
    </source>
</reference>
<dbReference type="PANTHER" id="PTHR31672">
    <property type="entry name" value="BNACNNG10540D PROTEIN"/>
    <property type="match status" value="1"/>
</dbReference>
<feature type="domain" description="F-box" evidence="1">
    <location>
        <begin position="1"/>
        <end position="46"/>
    </location>
</feature>
<dbReference type="PANTHER" id="PTHR31672:SF13">
    <property type="entry name" value="F-BOX PROTEIN CPR30-LIKE"/>
    <property type="match status" value="1"/>
</dbReference>
<proteinExistence type="predicted"/>
<keyword evidence="3" id="KW-1185">Reference proteome</keyword>
<sequence>MSDYLPENVIHEILKRLPIKSVIQCCLVSRSWKSLIESSTHLTRKVQSNNQNDPLFLLLKDIAEKDQSNWCLWKNQDSGEYIKIQNPFPCIINSIFPKTDRFTPKNFNVVGTCNGLVCLAVDFSYYGSVAVIWNPSIRKFVTLPKLRVSNPKDGTDFNVASYAFGYDSRAKDYKVLRIVSDFCGDETEVWSLARGSWKTLTAPMPKDFPCRSDNVRYAFVNGAVHWVQHRLEDRRDEAIVDTVIVLFDMASELFGEITMPEDLRGKHCFISRYMESIGLFMSETLENSSDFDMWMMRDYGVVESWTKLLIIRLEGPKLCPHGFTQNGNEAVFTVGEGRLLMVDLKTKQFGEFAIEEYRYHFLDCFVESLALLGHANAVSYRGARNK</sequence>
<accession>A0AAW1XRB3</accession>
<protein>
    <recommendedName>
        <fullName evidence="1">F-box domain-containing protein</fullName>
    </recommendedName>
</protein>
<name>A0AAW1XRB3_RUBAR</name>
<dbReference type="InterPro" id="IPR017451">
    <property type="entry name" value="F-box-assoc_interact_dom"/>
</dbReference>
<comment type="caution">
    <text evidence="2">The sequence shown here is derived from an EMBL/GenBank/DDBJ whole genome shotgun (WGS) entry which is preliminary data.</text>
</comment>
<evidence type="ECO:0000259" key="1">
    <source>
        <dbReference type="PROSITE" id="PS50181"/>
    </source>
</evidence>
<dbReference type="Pfam" id="PF08268">
    <property type="entry name" value="FBA_3"/>
    <property type="match status" value="1"/>
</dbReference>
<dbReference type="SUPFAM" id="SSF81383">
    <property type="entry name" value="F-box domain"/>
    <property type="match status" value="1"/>
</dbReference>
<dbReference type="Proteomes" id="UP001457282">
    <property type="component" value="Unassembled WGS sequence"/>
</dbReference>
<dbReference type="InterPro" id="IPR036047">
    <property type="entry name" value="F-box-like_dom_sf"/>
</dbReference>
<dbReference type="InterPro" id="IPR050796">
    <property type="entry name" value="SCF_F-box_component"/>
</dbReference>
<dbReference type="EMBL" id="JBEDUW010000003">
    <property type="protein sequence ID" value="KAK9938459.1"/>
    <property type="molecule type" value="Genomic_DNA"/>
</dbReference>
<dbReference type="PROSITE" id="PS50181">
    <property type="entry name" value="FBOX"/>
    <property type="match status" value="1"/>
</dbReference>
<dbReference type="InterPro" id="IPR013187">
    <property type="entry name" value="F-box-assoc_dom_typ3"/>
</dbReference>
<dbReference type="AlphaFoldDB" id="A0AAW1XRB3"/>
<gene>
    <name evidence="2" type="ORF">M0R45_015192</name>
</gene>
<dbReference type="SMART" id="SM00256">
    <property type="entry name" value="FBOX"/>
    <property type="match status" value="1"/>
</dbReference>
<dbReference type="CDD" id="cd22157">
    <property type="entry name" value="F-box_AtFBW1-like"/>
    <property type="match status" value="1"/>
</dbReference>
<dbReference type="Pfam" id="PF00646">
    <property type="entry name" value="F-box"/>
    <property type="match status" value="1"/>
</dbReference>
<organism evidence="2 3">
    <name type="scientific">Rubus argutus</name>
    <name type="common">Southern blackberry</name>
    <dbReference type="NCBI Taxonomy" id="59490"/>
    <lineage>
        <taxon>Eukaryota</taxon>
        <taxon>Viridiplantae</taxon>
        <taxon>Streptophyta</taxon>
        <taxon>Embryophyta</taxon>
        <taxon>Tracheophyta</taxon>
        <taxon>Spermatophyta</taxon>
        <taxon>Magnoliopsida</taxon>
        <taxon>eudicotyledons</taxon>
        <taxon>Gunneridae</taxon>
        <taxon>Pentapetalae</taxon>
        <taxon>rosids</taxon>
        <taxon>fabids</taxon>
        <taxon>Rosales</taxon>
        <taxon>Rosaceae</taxon>
        <taxon>Rosoideae</taxon>
        <taxon>Rosoideae incertae sedis</taxon>
        <taxon>Rubus</taxon>
    </lineage>
</organism>
<evidence type="ECO:0000313" key="3">
    <source>
        <dbReference type="Proteomes" id="UP001457282"/>
    </source>
</evidence>
<dbReference type="InterPro" id="IPR001810">
    <property type="entry name" value="F-box_dom"/>
</dbReference>
<dbReference type="NCBIfam" id="TIGR01640">
    <property type="entry name" value="F_box_assoc_1"/>
    <property type="match status" value="1"/>
</dbReference>